<dbReference type="GO" id="GO:0000271">
    <property type="term" value="P:polysaccharide biosynthetic process"/>
    <property type="evidence" value="ECO:0007669"/>
    <property type="project" value="TreeGrafter"/>
</dbReference>
<dbReference type="InterPro" id="IPR000653">
    <property type="entry name" value="DegT/StrS_aminotransferase"/>
</dbReference>
<proteinExistence type="inferred from homology"/>
<dbReference type="Proteomes" id="UP000439022">
    <property type="component" value="Unassembled WGS sequence"/>
</dbReference>
<accession>A0A6A8GMX6</accession>
<comment type="caution">
    <text evidence="2">The sequence shown here is derived from an EMBL/GenBank/DDBJ whole genome shotgun (WGS) entry which is preliminary data.</text>
</comment>
<keyword evidence="3" id="KW-1185">Reference proteome</keyword>
<evidence type="ECO:0000313" key="2">
    <source>
        <dbReference type="EMBL" id="MRX23697.1"/>
    </source>
</evidence>
<dbReference type="PANTHER" id="PTHR30244">
    <property type="entry name" value="TRANSAMINASE"/>
    <property type="match status" value="1"/>
</dbReference>
<organism evidence="2 3">
    <name type="scientific">Haloferax litoreum</name>
    <dbReference type="NCBI Taxonomy" id="2666140"/>
    <lineage>
        <taxon>Archaea</taxon>
        <taxon>Methanobacteriati</taxon>
        <taxon>Methanobacteriota</taxon>
        <taxon>Stenosarchaea group</taxon>
        <taxon>Halobacteria</taxon>
        <taxon>Halobacteriales</taxon>
        <taxon>Haloferacaceae</taxon>
        <taxon>Haloferax</taxon>
    </lineage>
</organism>
<dbReference type="PANTHER" id="PTHR30244:SF34">
    <property type="entry name" value="DTDP-4-AMINO-4,6-DIDEOXYGALACTOSE TRANSAMINASE"/>
    <property type="match status" value="1"/>
</dbReference>
<dbReference type="InterPro" id="IPR015424">
    <property type="entry name" value="PyrdxlP-dep_Trfase"/>
</dbReference>
<protein>
    <recommendedName>
        <fullName evidence="4">DegT/DnrJ/EryC1/StrS aminotransferase family protein</fullName>
    </recommendedName>
</protein>
<evidence type="ECO:0000256" key="1">
    <source>
        <dbReference type="RuleBase" id="RU004508"/>
    </source>
</evidence>
<dbReference type="InterPro" id="IPR015421">
    <property type="entry name" value="PyrdxlP-dep_Trfase_major"/>
</dbReference>
<comment type="similarity">
    <text evidence="1">Belongs to the DegT/DnrJ/EryC1 family.</text>
</comment>
<name>A0A6A8GMX6_9EURY</name>
<gene>
    <name evidence="2" type="ORF">GJR96_17265</name>
</gene>
<dbReference type="EMBL" id="WKJO01000003">
    <property type="protein sequence ID" value="MRX23697.1"/>
    <property type="molecule type" value="Genomic_DNA"/>
</dbReference>
<dbReference type="Pfam" id="PF01041">
    <property type="entry name" value="DegT_DnrJ_EryC1"/>
    <property type="match status" value="1"/>
</dbReference>
<dbReference type="SUPFAM" id="SSF53383">
    <property type="entry name" value="PLP-dependent transferases"/>
    <property type="match status" value="1"/>
</dbReference>
<evidence type="ECO:0000313" key="3">
    <source>
        <dbReference type="Proteomes" id="UP000439022"/>
    </source>
</evidence>
<evidence type="ECO:0008006" key="4">
    <source>
        <dbReference type="Google" id="ProtNLM"/>
    </source>
</evidence>
<dbReference type="Gene3D" id="3.40.640.10">
    <property type="entry name" value="Type I PLP-dependent aspartate aminotransferase-like (Major domain)"/>
    <property type="match status" value="1"/>
</dbReference>
<sequence>MFIPLDPNFKLRWIGKPDPPHPSWVDDPDWVPRGHKQVYAHARTGLYAILDALGTDGGTVMLPAYLPESAVWPFREHGYEIVYYPISEHLTYPEQEIEALIHQVAPDVVLFVHYLGFADPSFDSLAQTASSSGAIVIEDCARGLFSRDEDGKLLGTTGDAAVFSAHKTLPAPFGGIVVTRTHRLEPPVSAASETKELLRLAGMWSVNHLNVRRHLRRLNGRATPRPFEEDLSEVLPMPNTSWPPLAPGRLSRIGLHHAYPLRVRSERSGRYNTLRLSLLDIEGIEVLTPAAHDTACPYGVAIRVGEGPVVRNQVYNAIRSAGLPAERYIWGLKGDGSYIEQFPRATHLRESIIVLPTHQQLPWESLPLFGECIEEVLDEKPTRSTTSSEELSKHA</sequence>
<keyword evidence="1" id="KW-0663">Pyridoxal phosphate</keyword>
<reference evidence="2 3" key="1">
    <citation type="submission" date="2019-11" db="EMBL/GenBank/DDBJ databases">
        <title>Whole genome sequence of Haloferax sp. MBLA0076.</title>
        <authorList>
            <person name="Seo M.-J."/>
            <person name="Cho E.-S."/>
        </authorList>
    </citation>
    <scope>NUCLEOTIDE SEQUENCE [LARGE SCALE GENOMIC DNA]</scope>
    <source>
        <strain evidence="2 3">MBLA0076</strain>
    </source>
</reference>
<dbReference type="GO" id="GO:0008483">
    <property type="term" value="F:transaminase activity"/>
    <property type="evidence" value="ECO:0007669"/>
    <property type="project" value="TreeGrafter"/>
</dbReference>
<dbReference type="RefSeq" id="WP_151164763.1">
    <property type="nucleotide sequence ID" value="NZ_WKJO01000003.1"/>
</dbReference>
<dbReference type="AlphaFoldDB" id="A0A6A8GMX6"/>
<dbReference type="GO" id="GO:0030170">
    <property type="term" value="F:pyridoxal phosphate binding"/>
    <property type="evidence" value="ECO:0007669"/>
    <property type="project" value="TreeGrafter"/>
</dbReference>